<keyword evidence="7" id="KW-0067">ATP-binding</keyword>
<dbReference type="SMART" id="SM00046">
    <property type="entry name" value="DAGKc"/>
    <property type="match status" value="1"/>
</dbReference>
<dbReference type="InterPro" id="IPR001206">
    <property type="entry name" value="Diacylglycerol_kinase_cat_dom"/>
</dbReference>
<keyword evidence="6" id="KW-0418">Kinase</keyword>
<gene>
    <name evidence="10" type="ORF">PVL29_001053</name>
</gene>
<dbReference type="Pfam" id="PF00609">
    <property type="entry name" value="DAGK_acc"/>
    <property type="match status" value="1"/>
</dbReference>
<keyword evidence="11" id="KW-1185">Reference proteome</keyword>
<reference evidence="10 11" key="1">
    <citation type="journal article" date="2023" name="BMC Biotechnol.">
        <title>Vitis rotundifolia cv Carlos genome sequencing.</title>
        <authorList>
            <person name="Huff M."/>
            <person name="Hulse-Kemp A."/>
            <person name="Scheffler B."/>
            <person name="Youngblood R."/>
            <person name="Simpson S."/>
            <person name="Babiker E."/>
            <person name="Staton M."/>
        </authorList>
    </citation>
    <scope>NUCLEOTIDE SEQUENCE [LARGE SCALE GENOMIC DNA]</scope>
    <source>
        <tissue evidence="10">Leaf</tissue>
    </source>
</reference>
<name>A0AA39ANE5_VITRO</name>
<feature type="domain" description="DAGKc" evidence="9">
    <location>
        <begin position="36"/>
        <end position="149"/>
    </location>
</feature>
<dbReference type="PANTHER" id="PTHR11255">
    <property type="entry name" value="DIACYLGLYCEROL KINASE"/>
    <property type="match status" value="1"/>
</dbReference>
<proteinExistence type="inferred from homology"/>
<dbReference type="PANTHER" id="PTHR11255:SF98">
    <property type="entry name" value="DIACYLGLYCEROL KINASE 5"/>
    <property type="match status" value="1"/>
</dbReference>
<evidence type="ECO:0000256" key="8">
    <source>
        <dbReference type="ARBA" id="ARBA00023016"/>
    </source>
</evidence>
<dbReference type="GO" id="GO:0005524">
    <property type="term" value="F:ATP binding"/>
    <property type="evidence" value="ECO:0007669"/>
    <property type="project" value="UniProtKB-KW"/>
</dbReference>
<evidence type="ECO:0000256" key="3">
    <source>
        <dbReference type="ARBA" id="ARBA00012133"/>
    </source>
</evidence>
<comment type="subunit">
    <text evidence="2">Monomer.</text>
</comment>
<dbReference type="EC" id="2.7.1.107" evidence="3"/>
<keyword evidence="8" id="KW-0346">Stress response</keyword>
<dbReference type="Proteomes" id="UP001168098">
    <property type="component" value="Unassembled WGS sequence"/>
</dbReference>
<dbReference type="AlphaFoldDB" id="A0AA39ANE5"/>
<dbReference type="SUPFAM" id="SSF111331">
    <property type="entry name" value="NAD kinase/diacylglycerol kinase-like"/>
    <property type="match status" value="1"/>
</dbReference>
<keyword evidence="5" id="KW-0547">Nucleotide-binding</keyword>
<dbReference type="InterPro" id="IPR016064">
    <property type="entry name" value="NAD/diacylglycerol_kinase_sf"/>
</dbReference>
<dbReference type="GO" id="GO:0004143">
    <property type="term" value="F:ATP-dependent diacylglycerol kinase activity"/>
    <property type="evidence" value="ECO:0007669"/>
    <property type="project" value="UniProtKB-EC"/>
</dbReference>
<comment type="caution">
    <text evidence="10">The sequence shown here is derived from an EMBL/GenBank/DDBJ whole genome shotgun (WGS) entry which is preliminary data.</text>
</comment>
<evidence type="ECO:0000313" key="11">
    <source>
        <dbReference type="Proteomes" id="UP001168098"/>
    </source>
</evidence>
<organism evidence="10 11">
    <name type="scientific">Vitis rotundifolia</name>
    <name type="common">Muscadine grape</name>
    <dbReference type="NCBI Taxonomy" id="103349"/>
    <lineage>
        <taxon>Eukaryota</taxon>
        <taxon>Viridiplantae</taxon>
        <taxon>Streptophyta</taxon>
        <taxon>Embryophyta</taxon>
        <taxon>Tracheophyta</taxon>
        <taxon>Spermatophyta</taxon>
        <taxon>Magnoliopsida</taxon>
        <taxon>eudicotyledons</taxon>
        <taxon>Gunneridae</taxon>
        <taxon>Pentapetalae</taxon>
        <taxon>rosids</taxon>
        <taxon>Vitales</taxon>
        <taxon>Vitaceae</taxon>
        <taxon>Viteae</taxon>
        <taxon>Vitis</taxon>
    </lineage>
</organism>
<dbReference type="InterPro" id="IPR037607">
    <property type="entry name" value="DGK"/>
</dbReference>
<dbReference type="GO" id="GO:0016020">
    <property type="term" value="C:membrane"/>
    <property type="evidence" value="ECO:0007669"/>
    <property type="project" value="TreeGrafter"/>
</dbReference>
<evidence type="ECO:0000256" key="1">
    <source>
        <dbReference type="ARBA" id="ARBA00009280"/>
    </source>
</evidence>
<evidence type="ECO:0000259" key="9">
    <source>
        <dbReference type="SMART" id="SM00046"/>
    </source>
</evidence>
<evidence type="ECO:0000256" key="4">
    <source>
        <dbReference type="ARBA" id="ARBA00022679"/>
    </source>
</evidence>
<evidence type="ECO:0000256" key="7">
    <source>
        <dbReference type="ARBA" id="ARBA00022840"/>
    </source>
</evidence>
<evidence type="ECO:0000313" key="10">
    <source>
        <dbReference type="EMBL" id="KAJ9709393.1"/>
    </source>
</evidence>
<comment type="similarity">
    <text evidence="1">Belongs to the eukaryotic diacylglycerol kinase family.</text>
</comment>
<dbReference type="Pfam" id="PF00781">
    <property type="entry name" value="DAGK_cat"/>
    <property type="match status" value="1"/>
</dbReference>
<sequence>MAYFNSEFDLEDFRIPDYIIVPESEVEAVSYVPECPVIVFINSKSGGQLGGDLLITYSPDESLSRIYVNLEKLKIIVAGGDRIAGCLQGIVSDLKLSWPLPIATVPLGTGNNLPFSFGWGKKNPGTDSRSVESFLGQVKRAKEMKIDSPCDPITPLELPYSLHALHRVSETDSLNMEGIGMDAQVSYAFHTERKLHPEKFINQLVNQSTCARLGCAPGWFAASLFHPASKNIAQVAKISVMKKAGEEHELLSSHHGAVSTLSTGLLVDTNLGTSPLDTYRPPPAPIPYDVDLGHPQTPPAAEESCVNKNDTAELVAPSIYVGQFA</sequence>
<evidence type="ECO:0000256" key="5">
    <source>
        <dbReference type="ARBA" id="ARBA00022741"/>
    </source>
</evidence>
<dbReference type="GO" id="GO:0007200">
    <property type="term" value="P:phospholipase C-activating G protein-coupled receptor signaling pathway"/>
    <property type="evidence" value="ECO:0007669"/>
    <property type="project" value="InterPro"/>
</dbReference>
<keyword evidence="4" id="KW-0808">Transferase</keyword>
<accession>A0AA39ANE5</accession>
<dbReference type="InterPro" id="IPR000756">
    <property type="entry name" value="Diacylglycerol_kin_accessory"/>
</dbReference>
<dbReference type="EMBL" id="JARBHA010000001">
    <property type="protein sequence ID" value="KAJ9709393.1"/>
    <property type="molecule type" value="Genomic_DNA"/>
</dbReference>
<evidence type="ECO:0000256" key="2">
    <source>
        <dbReference type="ARBA" id="ARBA00011245"/>
    </source>
</evidence>
<evidence type="ECO:0000256" key="6">
    <source>
        <dbReference type="ARBA" id="ARBA00022777"/>
    </source>
</evidence>
<protein>
    <recommendedName>
        <fullName evidence="3">diacylglycerol kinase (ATP)</fullName>
        <ecNumber evidence="3">2.7.1.107</ecNumber>
    </recommendedName>
</protein>